<dbReference type="OrthoDB" id="3250682at2759"/>
<feature type="transmembrane region" description="Helical" evidence="2">
    <location>
        <begin position="106"/>
        <end position="132"/>
    </location>
</feature>
<dbReference type="AlphaFoldDB" id="A0A8H7D4P7"/>
<proteinExistence type="predicted"/>
<feature type="transmembrane region" description="Helical" evidence="2">
    <location>
        <begin position="20"/>
        <end position="41"/>
    </location>
</feature>
<evidence type="ECO:0000313" key="3">
    <source>
        <dbReference type="EMBL" id="KAF7361360.1"/>
    </source>
</evidence>
<feature type="transmembrane region" description="Helical" evidence="2">
    <location>
        <begin position="139"/>
        <end position="159"/>
    </location>
</feature>
<feature type="transmembrane region" description="Helical" evidence="2">
    <location>
        <begin position="53"/>
        <end position="74"/>
    </location>
</feature>
<evidence type="ECO:0000313" key="4">
    <source>
        <dbReference type="Proteomes" id="UP000623467"/>
    </source>
</evidence>
<dbReference type="Proteomes" id="UP000623467">
    <property type="component" value="Unassembled WGS sequence"/>
</dbReference>
<organism evidence="3 4">
    <name type="scientific">Mycena sanguinolenta</name>
    <dbReference type="NCBI Taxonomy" id="230812"/>
    <lineage>
        <taxon>Eukaryota</taxon>
        <taxon>Fungi</taxon>
        <taxon>Dikarya</taxon>
        <taxon>Basidiomycota</taxon>
        <taxon>Agaricomycotina</taxon>
        <taxon>Agaricomycetes</taxon>
        <taxon>Agaricomycetidae</taxon>
        <taxon>Agaricales</taxon>
        <taxon>Marasmiineae</taxon>
        <taxon>Mycenaceae</taxon>
        <taxon>Mycena</taxon>
    </lineage>
</organism>
<gene>
    <name evidence="3" type="ORF">MSAN_01168700</name>
</gene>
<reference evidence="3" key="1">
    <citation type="submission" date="2020-05" db="EMBL/GenBank/DDBJ databases">
        <title>Mycena genomes resolve the evolution of fungal bioluminescence.</title>
        <authorList>
            <person name="Tsai I.J."/>
        </authorList>
    </citation>
    <scope>NUCLEOTIDE SEQUENCE</scope>
    <source>
        <strain evidence="3">160909Yilan</strain>
    </source>
</reference>
<accession>A0A8H7D4P7</accession>
<keyword evidence="4" id="KW-1185">Reference proteome</keyword>
<keyword evidence="2" id="KW-1133">Transmembrane helix</keyword>
<sequence>MLQRRLQPITLPEVYLTSLFTQSLFHGIYFMVFALTVYIIGIKRRRNGTQTRTMKVVLAMSTIMFLNSTIHLSLSFVQCRRAFVYQAHDTDEIDGVPPALTDNGSAIVVGQLLMEFINCCMGDSVIVWRLWVVWNRNNWMLVIPICLLIGSTTSSLIAAARLTQFPPGESLFSKEITPFTLTFAALTIANNLMCTALISGRIWYHNRRMRAILGESFTQSHTGLLILMVESGAIYSLTWITGLILYVCNSLGVIVAFDMISVTTGIVPNLIIILVALDITRTRTEQLPTLTTGTLTHSSRRSRRTGNAVDSTVSAAYPMQIVVSKNTDHNDMTTANDAFRNSKYV</sequence>
<dbReference type="EMBL" id="JACAZH010000008">
    <property type="protein sequence ID" value="KAF7361360.1"/>
    <property type="molecule type" value="Genomic_DNA"/>
</dbReference>
<keyword evidence="2" id="KW-0812">Transmembrane</keyword>
<protein>
    <submittedName>
        <fullName evidence="3">Cop9 signalosome complex subunit 1</fullName>
    </submittedName>
</protein>
<feature type="transmembrane region" description="Helical" evidence="2">
    <location>
        <begin position="179"/>
        <end position="204"/>
    </location>
</feature>
<evidence type="ECO:0000256" key="2">
    <source>
        <dbReference type="SAM" id="Phobius"/>
    </source>
</evidence>
<feature type="transmembrane region" description="Helical" evidence="2">
    <location>
        <begin position="253"/>
        <end position="277"/>
    </location>
</feature>
<feature type="transmembrane region" description="Helical" evidence="2">
    <location>
        <begin position="224"/>
        <end position="247"/>
    </location>
</feature>
<evidence type="ECO:0000256" key="1">
    <source>
        <dbReference type="SAM" id="MobiDB-lite"/>
    </source>
</evidence>
<name>A0A8H7D4P7_9AGAR</name>
<keyword evidence="2" id="KW-0472">Membrane</keyword>
<feature type="region of interest" description="Disordered" evidence="1">
    <location>
        <begin position="291"/>
        <end position="310"/>
    </location>
</feature>
<comment type="caution">
    <text evidence="3">The sequence shown here is derived from an EMBL/GenBank/DDBJ whole genome shotgun (WGS) entry which is preliminary data.</text>
</comment>